<evidence type="ECO:0000259" key="1">
    <source>
        <dbReference type="PROSITE" id="PS50887"/>
    </source>
</evidence>
<evidence type="ECO:0000313" key="4">
    <source>
        <dbReference type="Proteomes" id="UP000463470"/>
    </source>
</evidence>
<dbReference type="SUPFAM" id="SSF55073">
    <property type="entry name" value="Nucleotide cyclase"/>
    <property type="match status" value="1"/>
</dbReference>
<name>A0A845L5B3_9FIRM</name>
<protein>
    <submittedName>
        <fullName evidence="3">Diguanylate cyclase</fullName>
    </submittedName>
</protein>
<dbReference type="SMART" id="SM00267">
    <property type="entry name" value="GGDEF"/>
    <property type="match status" value="1"/>
</dbReference>
<gene>
    <name evidence="3" type="ORF">GTO91_09035</name>
</gene>
<reference evidence="3 4" key="1">
    <citation type="submission" date="2020-01" db="EMBL/GenBank/DDBJ databases">
        <title>Whole-genome sequence of Heliobacterium undosum DSM 13378.</title>
        <authorList>
            <person name="Kyndt J.A."/>
            <person name="Meyer T.E."/>
        </authorList>
    </citation>
    <scope>NUCLEOTIDE SEQUENCE [LARGE SCALE GENOMIC DNA]</scope>
    <source>
        <strain evidence="3 4">DSM 13378</strain>
    </source>
</reference>
<dbReference type="PANTHER" id="PTHR45228">
    <property type="entry name" value="CYCLIC DI-GMP PHOSPHODIESTERASE TM_0186-RELATED"/>
    <property type="match status" value="1"/>
</dbReference>
<feature type="domain" description="GGDEF" evidence="1">
    <location>
        <begin position="232"/>
        <end position="360"/>
    </location>
</feature>
<feature type="domain" description="HD-GYP" evidence="2">
    <location>
        <begin position="352"/>
        <end position="546"/>
    </location>
</feature>
<dbReference type="Gene3D" id="3.30.70.270">
    <property type="match status" value="1"/>
</dbReference>
<dbReference type="Pfam" id="PF13487">
    <property type="entry name" value="HD_5"/>
    <property type="match status" value="1"/>
</dbReference>
<dbReference type="PANTHER" id="PTHR45228:SF1">
    <property type="entry name" value="CYCLIC DI-GMP PHOSPHODIESTERASE TM_0186"/>
    <property type="match status" value="1"/>
</dbReference>
<dbReference type="Proteomes" id="UP000463470">
    <property type="component" value="Unassembled WGS sequence"/>
</dbReference>
<dbReference type="EMBL" id="WXEY01000007">
    <property type="protein sequence ID" value="MZP29850.1"/>
    <property type="molecule type" value="Genomic_DNA"/>
</dbReference>
<accession>A0A845L5B3</accession>
<dbReference type="CDD" id="cd00077">
    <property type="entry name" value="HDc"/>
    <property type="match status" value="1"/>
</dbReference>
<dbReference type="CDD" id="cd01949">
    <property type="entry name" value="GGDEF"/>
    <property type="match status" value="1"/>
</dbReference>
<dbReference type="Pfam" id="PF00990">
    <property type="entry name" value="GGDEF"/>
    <property type="match status" value="1"/>
</dbReference>
<dbReference type="PROSITE" id="PS50887">
    <property type="entry name" value="GGDEF"/>
    <property type="match status" value="1"/>
</dbReference>
<dbReference type="PROSITE" id="PS51832">
    <property type="entry name" value="HD_GYP"/>
    <property type="match status" value="1"/>
</dbReference>
<dbReference type="Gene3D" id="3.30.450.20">
    <property type="entry name" value="PAS domain"/>
    <property type="match status" value="1"/>
</dbReference>
<dbReference type="OrthoDB" id="9798833at2"/>
<dbReference type="NCBIfam" id="TIGR00254">
    <property type="entry name" value="GGDEF"/>
    <property type="match status" value="1"/>
</dbReference>
<dbReference type="Gene3D" id="1.10.3210.10">
    <property type="entry name" value="Hypothetical protein af1432"/>
    <property type="match status" value="1"/>
</dbReference>
<dbReference type="InterPro" id="IPR052020">
    <property type="entry name" value="Cyclic_di-GMP/3'3'-cGAMP_PDE"/>
</dbReference>
<evidence type="ECO:0000259" key="2">
    <source>
        <dbReference type="PROSITE" id="PS51832"/>
    </source>
</evidence>
<dbReference type="InterPro" id="IPR029787">
    <property type="entry name" value="Nucleotide_cyclase"/>
</dbReference>
<dbReference type="InterPro" id="IPR037522">
    <property type="entry name" value="HD_GYP_dom"/>
</dbReference>
<dbReference type="RefSeq" id="WP_161258050.1">
    <property type="nucleotide sequence ID" value="NZ_WXEY01000007.1"/>
</dbReference>
<evidence type="ECO:0000313" key="3">
    <source>
        <dbReference type="EMBL" id="MZP29850.1"/>
    </source>
</evidence>
<proteinExistence type="predicted"/>
<sequence length="546" mass="60343">MAKGELGALLFEQEMRVLEGALCELDDPCHGGNPLFSKYKVLAQSYQKLLKETQKAFLISDIQGTILKEREEKIRTLLDNSNQGFLTFGRDLLVQKEYSAECARIFDGKKIARASIVDLLAPPGSKEGARLGAIFQTIFAAEDAESQSRLIQQVPTGMIIGGRHIQVQARPLLNPPGRREEDALLLILTDLTEKKEADARLAFLNTHDKLTGLYNRNYAESLLPALMAEREFPFSVIVADLNGLKLTNDVFGHETGDRLIANAAAILFDCCCDRGMAVRWGGDEFLLLLPRTDAATCQELCEQIRDGCRQAAPAPIELSMALGGATAEAPVAFGDLFRVAENRMYSNKLPESRRVHQNIMLGLESMQRENCMEIEGHVERLRELAADFAARLGISVHSTEMRNLMLLASLHDIGKVALPKGILCKAGPLTPEEWEVVRQHSEIGYRMAQSIDEPAVADAILAMHERWDGAGYPFGRKGEEIPRLARILAIVDVYDVLTHDRVYAKAMSPQDALAELESGCGCQFDPGLVPIFIKHAARWIAPVTDP</sequence>
<dbReference type="InterPro" id="IPR043128">
    <property type="entry name" value="Rev_trsase/Diguanyl_cyclase"/>
</dbReference>
<dbReference type="InterPro" id="IPR003607">
    <property type="entry name" value="HD/PDEase_dom"/>
</dbReference>
<comment type="caution">
    <text evidence="3">The sequence shown here is derived from an EMBL/GenBank/DDBJ whole genome shotgun (WGS) entry which is preliminary data.</text>
</comment>
<keyword evidence="4" id="KW-1185">Reference proteome</keyword>
<dbReference type="SUPFAM" id="SSF109604">
    <property type="entry name" value="HD-domain/PDEase-like"/>
    <property type="match status" value="1"/>
</dbReference>
<dbReference type="AlphaFoldDB" id="A0A845L5B3"/>
<dbReference type="InterPro" id="IPR000160">
    <property type="entry name" value="GGDEF_dom"/>
</dbReference>
<organism evidence="3 4">
    <name type="scientific">Heliomicrobium undosum</name>
    <dbReference type="NCBI Taxonomy" id="121734"/>
    <lineage>
        <taxon>Bacteria</taxon>
        <taxon>Bacillati</taxon>
        <taxon>Bacillota</taxon>
        <taxon>Clostridia</taxon>
        <taxon>Eubacteriales</taxon>
        <taxon>Heliobacteriaceae</taxon>
        <taxon>Heliomicrobium</taxon>
    </lineage>
</organism>